<keyword evidence="2" id="KW-1185">Reference proteome</keyword>
<name>A0A1Z5K2Z3_FISSO</name>
<evidence type="ECO:0000313" key="1">
    <source>
        <dbReference type="EMBL" id="GAX20546.1"/>
    </source>
</evidence>
<sequence>MFGDDSQTIIMSTPLVHNLPIAVRFTQKCLTMQSSPCKAAASITVSPQKRVRFSAQQDVNIPSPAPLENATQSELWYSADEMAAFEFEARQLSILVYRSLLQQHLEDSPALALGPHTRGLETRGCIQRQLLRRQARAYIRQFQQGRTADELAEVAREMNAWAKHLAYEEAARDFDRAYADESNKRKFDAMQEHS</sequence>
<protein>
    <submittedName>
        <fullName evidence="1">Uncharacterized protein</fullName>
    </submittedName>
</protein>
<dbReference type="Proteomes" id="UP000198406">
    <property type="component" value="Unassembled WGS sequence"/>
</dbReference>
<gene>
    <name evidence="1" type="ORF">FisN_3Hh604</name>
</gene>
<dbReference type="EMBL" id="BDSP01000150">
    <property type="protein sequence ID" value="GAX20546.1"/>
    <property type="molecule type" value="Genomic_DNA"/>
</dbReference>
<evidence type="ECO:0000313" key="2">
    <source>
        <dbReference type="Proteomes" id="UP000198406"/>
    </source>
</evidence>
<accession>A0A1Z5K2Z3</accession>
<dbReference type="InParanoid" id="A0A1Z5K2Z3"/>
<comment type="caution">
    <text evidence="1">The sequence shown here is derived from an EMBL/GenBank/DDBJ whole genome shotgun (WGS) entry which is preliminary data.</text>
</comment>
<dbReference type="AlphaFoldDB" id="A0A1Z5K2Z3"/>
<reference evidence="1 2" key="1">
    <citation type="journal article" date="2015" name="Plant Cell">
        <title>Oil accumulation by the oleaginous diatom Fistulifera solaris as revealed by the genome and transcriptome.</title>
        <authorList>
            <person name="Tanaka T."/>
            <person name="Maeda Y."/>
            <person name="Veluchamy A."/>
            <person name="Tanaka M."/>
            <person name="Abida H."/>
            <person name="Marechal E."/>
            <person name="Bowler C."/>
            <person name="Muto M."/>
            <person name="Sunaga Y."/>
            <person name="Tanaka M."/>
            <person name="Yoshino T."/>
            <person name="Taniguchi T."/>
            <person name="Fukuda Y."/>
            <person name="Nemoto M."/>
            <person name="Matsumoto M."/>
            <person name="Wong P.S."/>
            <person name="Aburatani S."/>
            <person name="Fujibuchi W."/>
        </authorList>
    </citation>
    <scope>NUCLEOTIDE SEQUENCE [LARGE SCALE GENOMIC DNA]</scope>
    <source>
        <strain evidence="1 2">JPCC DA0580</strain>
    </source>
</reference>
<organism evidence="1 2">
    <name type="scientific">Fistulifera solaris</name>
    <name type="common">Oleaginous diatom</name>
    <dbReference type="NCBI Taxonomy" id="1519565"/>
    <lineage>
        <taxon>Eukaryota</taxon>
        <taxon>Sar</taxon>
        <taxon>Stramenopiles</taxon>
        <taxon>Ochrophyta</taxon>
        <taxon>Bacillariophyta</taxon>
        <taxon>Bacillariophyceae</taxon>
        <taxon>Bacillariophycidae</taxon>
        <taxon>Naviculales</taxon>
        <taxon>Naviculaceae</taxon>
        <taxon>Fistulifera</taxon>
    </lineage>
</organism>
<proteinExistence type="predicted"/>